<keyword evidence="1" id="KW-0677">Repeat</keyword>
<feature type="domain" description="AAA+ ATPase" evidence="4">
    <location>
        <begin position="320"/>
        <end position="477"/>
    </location>
</feature>
<dbReference type="InterPro" id="IPR041546">
    <property type="entry name" value="ClpA/ClpB_AAA_lid"/>
</dbReference>
<dbReference type="InterPro" id="IPR027417">
    <property type="entry name" value="P-loop_NTPase"/>
</dbReference>
<dbReference type="InterPro" id="IPR003959">
    <property type="entry name" value="ATPase_AAA_core"/>
</dbReference>
<organism evidence="5 6">
    <name type="scientific">Fimbriiglobus ruber</name>
    <dbReference type="NCBI Taxonomy" id="1908690"/>
    <lineage>
        <taxon>Bacteria</taxon>
        <taxon>Pseudomonadati</taxon>
        <taxon>Planctomycetota</taxon>
        <taxon>Planctomycetia</taxon>
        <taxon>Gemmatales</taxon>
        <taxon>Gemmataceae</taxon>
        <taxon>Fimbriiglobus</taxon>
    </lineage>
</organism>
<dbReference type="PANTHER" id="PTHR11638:SF18">
    <property type="entry name" value="HEAT SHOCK PROTEIN 104"/>
    <property type="match status" value="1"/>
</dbReference>
<evidence type="ECO:0000256" key="1">
    <source>
        <dbReference type="ARBA" id="ARBA00022737"/>
    </source>
</evidence>
<dbReference type="Pfam" id="PF17871">
    <property type="entry name" value="AAA_lid_9"/>
    <property type="match status" value="1"/>
</dbReference>
<keyword evidence="3" id="KW-0067">ATP-binding</keyword>
<dbReference type="Gene3D" id="1.10.8.60">
    <property type="match status" value="1"/>
</dbReference>
<gene>
    <name evidence="5" type="ORF">FRUB_07254</name>
</gene>
<dbReference type="GO" id="GO:0005524">
    <property type="term" value="F:ATP binding"/>
    <property type="evidence" value="ECO:0007669"/>
    <property type="project" value="UniProtKB-KW"/>
</dbReference>
<dbReference type="AlphaFoldDB" id="A0A225DEQ3"/>
<sequence>MLLPPEVAPSDDLTWRVRQSQFQGESPFGTDPVYERVFDTLARALHRRQHPHALLVGDRGVGKAMVLAELARRATLDTTGFLAAKRFLSVDCRYSPPDEARPRLAAVLAHTCPYPDLVVCLDGLHGLLLPSFGPPNRPILLGALARARCHFIVSLTPREYDDLAADDPEFAEFFARVDIPEPGADTALRLMTHFARGVAEHFQIAINPDAIRQAVTLTTNYVLNDHLPAKALTVLTRACEDADYDRRQLGRSAAEVTPGDVVRVVAERTGVPEDTLRGVADATDYTRALGEVIYGQPDAVREVATELGLIKAGMTDPTKPASVMLFLGQTGTGKTELAKTLARFYSTSKRLRTYTLGNCVEPHSVATIIGVPPGYVGSDRGGRLVNELNADPYGVFLLDEADKAHPDVLQPFLNLFDEGWVTDQRGVKGHAARSIFILTTNVGQRMMADMHRQGKSIAEITAKMKEALGQIRHGKSDRPVFTPEFLARIKRIIVFRPLDKAAIEAVARRQIANLRAGWASARGKQMEVPDELVDYIGAAAHRLDEKAGGKEGGRVVRKLVAEWVEAPLQRAMATDPDGYRACQTVALTFAPTADPPAEGPYPDPQVAIRFE</sequence>
<reference evidence="6" key="1">
    <citation type="submission" date="2017-06" db="EMBL/GenBank/DDBJ databases">
        <title>Genome analysis of Fimbriiglobus ruber SP5, the first member of the order Planctomycetales with confirmed chitinolytic capability.</title>
        <authorList>
            <person name="Ravin N.V."/>
            <person name="Rakitin A.L."/>
            <person name="Ivanova A.A."/>
            <person name="Beletsky A.V."/>
            <person name="Kulichevskaya I.S."/>
            <person name="Mardanov A.V."/>
            <person name="Dedysh S.N."/>
        </authorList>
    </citation>
    <scope>NUCLEOTIDE SEQUENCE [LARGE SCALE GENOMIC DNA]</scope>
    <source>
        <strain evidence="6">SP5</strain>
    </source>
</reference>
<dbReference type="Pfam" id="PF07724">
    <property type="entry name" value="AAA_2"/>
    <property type="match status" value="1"/>
</dbReference>
<evidence type="ECO:0000256" key="3">
    <source>
        <dbReference type="ARBA" id="ARBA00022840"/>
    </source>
</evidence>
<comment type="caution">
    <text evidence="5">The sequence shown here is derived from an EMBL/GenBank/DDBJ whole genome shotgun (WGS) entry which is preliminary data.</text>
</comment>
<dbReference type="SMART" id="SM00382">
    <property type="entry name" value="AAA"/>
    <property type="match status" value="2"/>
</dbReference>
<dbReference type="InterPro" id="IPR001270">
    <property type="entry name" value="ClpA/B"/>
</dbReference>
<protein>
    <submittedName>
        <fullName evidence="5">ClpB protein</fullName>
    </submittedName>
</protein>
<dbReference type="Gene3D" id="3.40.50.300">
    <property type="entry name" value="P-loop containing nucleotide triphosphate hydrolases"/>
    <property type="match status" value="2"/>
</dbReference>
<dbReference type="GO" id="GO:0034605">
    <property type="term" value="P:cellular response to heat"/>
    <property type="evidence" value="ECO:0007669"/>
    <property type="project" value="TreeGrafter"/>
</dbReference>
<dbReference type="GO" id="GO:0016887">
    <property type="term" value="F:ATP hydrolysis activity"/>
    <property type="evidence" value="ECO:0007669"/>
    <property type="project" value="InterPro"/>
</dbReference>
<dbReference type="GO" id="GO:0005737">
    <property type="term" value="C:cytoplasm"/>
    <property type="evidence" value="ECO:0007669"/>
    <property type="project" value="TreeGrafter"/>
</dbReference>
<name>A0A225DEQ3_9BACT</name>
<dbReference type="InterPro" id="IPR003593">
    <property type="entry name" value="AAA+_ATPase"/>
</dbReference>
<dbReference type="InterPro" id="IPR025662">
    <property type="entry name" value="Sigma_54_int_dom_ATP-bd_1"/>
</dbReference>
<evidence type="ECO:0000256" key="2">
    <source>
        <dbReference type="ARBA" id="ARBA00022741"/>
    </source>
</evidence>
<keyword evidence="6" id="KW-1185">Reference proteome</keyword>
<dbReference type="PROSITE" id="PS00675">
    <property type="entry name" value="SIGMA54_INTERACT_1"/>
    <property type="match status" value="1"/>
</dbReference>
<evidence type="ECO:0000313" key="6">
    <source>
        <dbReference type="Proteomes" id="UP000214646"/>
    </source>
</evidence>
<dbReference type="EMBL" id="NIDE01000014">
    <property type="protein sequence ID" value="OWK38134.1"/>
    <property type="molecule type" value="Genomic_DNA"/>
</dbReference>
<feature type="domain" description="AAA+ ATPase" evidence="4">
    <location>
        <begin position="49"/>
        <end position="183"/>
    </location>
</feature>
<dbReference type="SUPFAM" id="SSF52540">
    <property type="entry name" value="P-loop containing nucleoside triphosphate hydrolases"/>
    <property type="match status" value="2"/>
</dbReference>
<keyword evidence="2" id="KW-0547">Nucleotide-binding</keyword>
<dbReference type="PANTHER" id="PTHR11638">
    <property type="entry name" value="ATP-DEPENDENT CLP PROTEASE"/>
    <property type="match status" value="1"/>
</dbReference>
<evidence type="ECO:0000259" key="4">
    <source>
        <dbReference type="SMART" id="SM00382"/>
    </source>
</evidence>
<proteinExistence type="predicted"/>
<dbReference type="Proteomes" id="UP000214646">
    <property type="component" value="Unassembled WGS sequence"/>
</dbReference>
<accession>A0A225DEQ3</accession>
<evidence type="ECO:0000313" key="5">
    <source>
        <dbReference type="EMBL" id="OWK38134.1"/>
    </source>
</evidence>
<dbReference type="CDD" id="cd19499">
    <property type="entry name" value="RecA-like_ClpB_Hsp104-like"/>
    <property type="match status" value="1"/>
</dbReference>
<dbReference type="PRINTS" id="PR00300">
    <property type="entry name" value="CLPPROTEASEA"/>
</dbReference>
<dbReference type="InterPro" id="IPR050130">
    <property type="entry name" value="ClpA_ClpB"/>
</dbReference>